<evidence type="ECO:0000313" key="2">
    <source>
        <dbReference type="Proteomes" id="UP001295444"/>
    </source>
</evidence>
<gene>
    <name evidence="1" type="ORF">PECUL_23A046073</name>
</gene>
<accession>A0AAD1VX13</accession>
<dbReference type="Proteomes" id="UP001295444">
    <property type="component" value="Chromosome 02"/>
</dbReference>
<dbReference type="EMBL" id="OW240913">
    <property type="protein sequence ID" value="CAH2255996.1"/>
    <property type="molecule type" value="Genomic_DNA"/>
</dbReference>
<name>A0AAD1VX13_PELCU</name>
<dbReference type="AlphaFoldDB" id="A0AAD1VX13"/>
<sequence>AAIVKTRHCAENRCCISAITNGENLMLHLSHHQRRRLNAASLPSPTAKTRRCISAITNGEDSTLHLSYHQRRRLDAASLPSPTAKTRRCISAITCSVAVSIKL</sequence>
<organism evidence="1 2">
    <name type="scientific">Pelobates cultripes</name>
    <name type="common">Western spadefoot toad</name>
    <dbReference type="NCBI Taxonomy" id="61616"/>
    <lineage>
        <taxon>Eukaryota</taxon>
        <taxon>Metazoa</taxon>
        <taxon>Chordata</taxon>
        <taxon>Craniata</taxon>
        <taxon>Vertebrata</taxon>
        <taxon>Euteleostomi</taxon>
        <taxon>Amphibia</taxon>
        <taxon>Batrachia</taxon>
        <taxon>Anura</taxon>
        <taxon>Pelobatoidea</taxon>
        <taxon>Pelobatidae</taxon>
        <taxon>Pelobates</taxon>
    </lineage>
</organism>
<feature type="non-terminal residue" evidence="1">
    <location>
        <position position="1"/>
    </location>
</feature>
<evidence type="ECO:0000313" key="1">
    <source>
        <dbReference type="EMBL" id="CAH2255996.1"/>
    </source>
</evidence>
<protein>
    <submittedName>
        <fullName evidence="1">Uncharacterized protein</fullName>
    </submittedName>
</protein>
<keyword evidence="2" id="KW-1185">Reference proteome</keyword>
<proteinExistence type="predicted"/>
<reference evidence="1" key="1">
    <citation type="submission" date="2022-03" db="EMBL/GenBank/DDBJ databases">
        <authorList>
            <person name="Alioto T."/>
            <person name="Alioto T."/>
            <person name="Gomez Garrido J."/>
        </authorList>
    </citation>
    <scope>NUCLEOTIDE SEQUENCE</scope>
</reference>